<dbReference type="InterPro" id="IPR036691">
    <property type="entry name" value="Endo/exonu/phosph_ase_sf"/>
</dbReference>
<dbReference type="InterPro" id="IPR011333">
    <property type="entry name" value="SKP1/BTB/POZ_sf"/>
</dbReference>
<dbReference type="PANTHER" id="PTHR45774:SF3">
    <property type="entry name" value="BTB (POZ) DOMAIN-CONTAINING 2B-RELATED"/>
    <property type="match status" value="1"/>
</dbReference>
<accession>A0A8S3TEK3</accession>
<proteinExistence type="predicted"/>
<dbReference type="SUPFAM" id="SSF54695">
    <property type="entry name" value="POZ domain"/>
    <property type="match status" value="1"/>
</dbReference>
<evidence type="ECO:0000259" key="2">
    <source>
        <dbReference type="PROSITE" id="PS50097"/>
    </source>
</evidence>
<keyword evidence="4" id="KW-1185">Reference proteome</keyword>
<dbReference type="GO" id="GO:0003824">
    <property type="term" value="F:catalytic activity"/>
    <property type="evidence" value="ECO:0007669"/>
    <property type="project" value="InterPro"/>
</dbReference>
<dbReference type="SMART" id="SM00875">
    <property type="entry name" value="BACK"/>
    <property type="match status" value="1"/>
</dbReference>
<dbReference type="Gene3D" id="3.30.70.1820">
    <property type="entry name" value="L1 transposable element, RRM domain"/>
    <property type="match status" value="1"/>
</dbReference>
<dbReference type="Gene3D" id="1.25.40.420">
    <property type="match status" value="1"/>
</dbReference>
<dbReference type="AlphaFoldDB" id="A0A8S3TEK3"/>
<evidence type="ECO:0000256" key="1">
    <source>
        <dbReference type="SAM" id="MobiDB-lite"/>
    </source>
</evidence>
<dbReference type="Pfam" id="PF03372">
    <property type="entry name" value="Exo_endo_phos"/>
    <property type="match status" value="1"/>
</dbReference>
<dbReference type="EMBL" id="CAJPWZ010002160">
    <property type="protein sequence ID" value="CAG2231915.1"/>
    <property type="molecule type" value="Genomic_DNA"/>
</dbReference>
<dbReference type="InterPro" id="IPR005135">
    <property type="entry name" value="Endo/exonuclease/phosphatase"/>
</dbReference>
<dbReference type="Proteomes" id="UP000683360">
    <property type="component" value="Unassembled WGS sequence"/>
</dbReference>
<feature type="compositionally biased region" description="Low complexity" evidence="1">
    <location>
        <begin position="29"/>
        <end position="38"/>
    </location>
</feature>
<dbReference type="Pfam" id="PF00651">
    <property type="entry name" value="BTB"/>
    <property type="match status" value="1"/>
</dbReference>
<reference evidence="3" key="1">
    <citation type="submission" date="2021-03" db="EMBL/GenBank/DDBJ databases">
        <authorList>
            <person name="Bekaert M."/>
        </authorList>
    </citation>
    <scope>NUCLEOTIDE SEQUENCE</scope>
</reference>
<evidence type="ECO:0000313" key="4">
    <source>
        <dbReference type="Proteomes" id="UP000683360"/>
    </source>
</evidence>
<dbReference type="SMART" id="SM00225">
    <property type="entry name" value="BTB"/>
    <property type="match status" value="1"/>
</dbReference>
<feature type="domain" description="BTB" evidence="2">
    <location>
        <begin position="776"/>
        <end position="843"/>
    </location>
</feature>
<sequence length="1102" mass="127507">MGKKRTRSTGSQTGFTPPNKTKSNMASPFQQQQQSFSQVLNQAHDTLHTSTPHNLSNRSVPIPPQYQHNPMNQTFECTSIPTDITYPAYHNSQPPFASQPFPVSTDSVRTHITMEMLFSSINVMNQRFERFDFEFTNRFSQLDKKLDERFGAIDQNLTGMRQEIDEIKETQKMHDDILKTEEKHHHEISDRMRVVENYTQDIEIDSNNVREDFLKLQSHSMKYNLIFGGIPQTLDDDHEDTEAVIKNFIEKELEIPNADLIQFQNVHRLRKRRDGKPRNIIARFTNYRDHERVRKSVPNKLKSKPQFSVNQQYPTEISNRRKALIPKLKELQRRGTKASLIYDQIMVDGQPYNPSRDEPPNPIHNGRGNYNFATLIKSYDILIFTETKTDDLDDLKLPHDYTFYAKHRKKCKKKSGGIVVVYRKHLSKFLNFINSESEFVQWVEISKNLSNLRENILLGCIYIPPENTRYTSEESFLEIEDELIKYSTDTKNIALIGDFNARTSTVSDYIIPDENLLEILDVNDFYDNDDNIFSYLHLKDKDIPLERCSKDRGRVNKYGNMLIELCKRSGIYICNGRLFADKHIGCTTCKDASLVDYLIMSPCMFDITSDFGIVDFNPMFSDVHNRLYFSFSFPSSNSLNNSHNHTINSNTYIRWDSTKTDDFTQVLTNDTGSSLQQLNDILNSIEIDTATSESVNGLVNDLGRVLLDTAETVFVGEECPEFMYALYNKGRRITNVALKSVFQLQMETTTSDNNNWRDHKSVLQCLSYMLKHEIMCDVIFLVGSEKKAIPAHKTILASRSPVFYTMFEGSLPEKGEIAVPDIEENTFRVLLQYIYCDEVNVTSENMQNLLYASDKYMLFQVKSECEQRLKETVTTSDPLKTLQTAMEFSMEELKLESISYIEKNAGKCLFSERALKLSKECVEEILKSDYLSCTETDVCQFILEWSSYQCTRDEKEVIGKNIRSALKDLLFLVRFPLIEKEYFVKNFMPLKILKEEEIICMFTAPFTDESSLFNTIPRTPVSERTLYRLERHRAIDSLRRNTDKIDALGIRVDKPIWLRGVIIYGGYGNQSVSHPPCYIFNMTSSVSLLNSAGETCYESKAQ</sequence>
<gene>
    <name evidence="3" type="ORF">MEDL_44629</name>
</gene>
<dbReference type="Pfam" id="PF07707">
    <property type="entry name" value="BACK"/>
    <property type="match status" value="1"/>
</dbReference>
<name>A0A8S3TEK3_MYTED</name>
<dbReference type="Gene3D" id="3.60.10.10">
    <property type="entry name" value="Endonuclease/exonuclease/phosphatase"/>
    <property type="match status" value="1"/>
</dbReference>
<dbReference type="InterPro" id="IPR011705">
    <property type="entry name" value="BACK"/>
</dbReference>
<feature type="compositionally biased region" description="Polar residues" evidence="1">
    <location>
        <begin position="8"/>
        <end position="28"/>
    </location>
</feature>
<dbReference type="OrthoDB" id="5971988at2759"/>
<organism evidence="3 4">
    <name type="scientific">Mytilus edulis</name>
    <name type="common">Blue mussel</name>
    <dbReference type="NCBI Taxonomy" id="6550"/>
    <lineage>
        <taxon>Eukaryota</taxon>
        <taxon>Metazoa</taxon>
        <taxon>Spiralia</taxon>
        <taxon>Lophotrochozoa</taxon>
        <taxon>Mollusca</taxon>
        <taxon>Bivalvia</taxon>
        <taxon>Autobranchia</taxon>
        <taxon>Pteriomorphia</taxon>
        <taxon>Mytilida</taxon>
        <taxon>Mytiloidea</taxon>
        <taxon>Mytilidae</taxon>
        <taxon>Mytilinae</taxon>
        <taxon>Mytilus</taxon>
    </lineage>
</organism>
<protein>
    <submittedName>
        <fullName evidence="3">BTBD3_6</fullName>
    </submittedName>
</protein>
<dbReference type="PANTHER" id="PTHR45774">
    <property type="entry name" value="BTB/POZ DOMAIN-CONTAINING"/>
    <property type="match status" value="1"/>
</dbReference>
<dbReference type="Gene3D" id="3.30.710.10">
    <property type="entry name" value="Potassium Channel Kv1.1, Chain A"/>
    <property type="match status" value="1"/>
</dbReference>
<dbReference type="SUPFAM" id="SSF56219">
    <property type="entry name" value="DNase I-like"/>
    <property type="match status" value="1"/>
</dbReference>
<dbReference type="InterPro" id="IPR000210">
    <property type="entry name" value="BTB/POZ_dom"/>
</dbReference>
<comment type="caution">
    <text evidence="3">The sequence shown here is derived from an EMBL/GenBank/DDBJ whole genome shotgun (WGS) entry which is preliminary data.</text>
</comment>
<evidence type="ECO:0000313" key="3">
    <source>
        <dbReference type="EMBL" id="CAG2231915.1"/>
    </source>
</evidence>
<feature type="region of interest" description="Disordered" evidence="1">
    <location>
        <begin position="1"/>
        <end position="38"/>
    </location>
</feature>
<dbReference type="PROSITE" id="PS50097">
    <property type="entry name" value="BTB"/>
    <property type="match status" value="1"/>
</dbReference>